<dbReference type="AlphaFoldDB" id="A0A4Q2RT69"/>
<dbReference type="GO" id="GO:0006508">
    <property type="term" value="P:proteolysis"/>
    <property type="evidence" value="ECO:0007669"/>
    <property type="project" value="UniProtKB-KW"/>
</dbReference>
<dbReference type="SUPFAM" id="SSF55486">
    <property type="entry name" value="Metalloproteases ('zincins'), catalytic domain"/>
    <property type="match status" value="1"/>
</dbReference>
<evidence type="ECO:0000313" key="15">
    <source>
        <dbReference type="EMBL" id="RYB91796.1"/>
    </source>
</evidence>
<evidence type="ECO:0000256" key="2">
    <source>
        <dbReference type="ARBA" id="ARBA00022670"/>
    </source>
</evidence>
<dbReference type="Gene3D" id="3.10.170.10">
    <property type="match status" value="1"/>
</dbReference>
<feature type="domain" description="Peptidase M4 C-terminal" evidence="12">
    <location>
        <begin position="370"/>
        <end position="525"/>
    </location>
</feature>
<dbReference type="Gene3D" id="1.10.390.10">
    <property type="entry name" value="Neutral Protease Domain 2"/>
    <property type="match status" value="1"/>
</dbReference>
<evidence type="ECO:0000256" key="1">
    <source>
        <dbReference type="ARBA" id="ARBA00009388"/>
    </source>
</evidence>
<keyword evidence="6" id="KW-0862">Zinc</keyword>
<feature type="region of interest" description="Disordered" evidence="9">
    <location>
        <begin position="758"/>
        <end position="806"/>
    </location>
</feature>
<dbReference type="PRINTS" id="PR00730">
    <property type="entry name" value="THERMOLYSIN"/>
</dbReference>
<evidence type="ECO:0000256" key="8">
    <source>
        <dbReference type="PIRSR" id="PIRSR623612-1"/>
    </source>
</evidence>
<evidence type="ECO:0000313" key="16">
    <source>
        <dbReference type="Proteomes" id="UP000294071"/>
    </source>
</evidence>
<evidence type="ECO:0000256" key="4">
    <source>
        <dbReference type="ARBA" id="ARBA00022729"/>
    </source>
</evidence>
<feature type="active site" description="Proton donor" evidence="8">
    <location>
        <position position="457"/>
    </location>
</feature>
<evidence type="ECO:0000259" key="13">
    <source>
        <dbReference type="Pfam" id="PF07504"/>
    </source>
</evidence>
<dbReference type="InterPro" id="IPR013856">
    <property type="entry name" value="Peptidase_M4_domain"/>
</dbReference>
<dbReference type="PANTHER" id="PTHR33794:SF1">
    <property type="entry name" value="BACILLOLYSIN"/>
    <property type="match status" value="1"/>
</dbReference>
<dbReference type="Proteomes" id="UP000294071">
    <property type="component" value="Unassembled WGS sequence"/>
</dbReference>
<reference evidence="15 16" key="1">
    <citation type="submission" date="2019-01" db="EMBL/GenBank/DDBJ databases">
        <title>Novel species of Nocardioides.</title>
        <authorList>
            <person name="Liu Q."/>
            <person name="Xin Y.-H."/>
        </authorList>
    </citation>
    <scope>NUCLEOTIDE SEQUENCE [LARGE SCALE GENOMIC DNA]</scope>
    <source>
        <strain evidence="15 16">CGMCC 4.6882</strain>
    </source>
</reference>
<feature type="chain" id="PRO_5020810854" description="Zn-dependent metalloprotease" evidence="10">
    <location>
        <begin position="30"/>
        <end position="892"/>
    </location>
</feature>
<dbReference type="InterPro" id="IPR013783">
    <property type="entry name" value="Ig-like_fold"/>
</dbReference>
<feature type="compositionally biased region" description="Low complexity" evidence="9">
    <location>
        <begin position="796"/>
        <end position="805"/>
    </location>
</feature>
<evidence type="ECO:0008006" key="17">
    <source>
        <dbReference type="Google" id="ProtNLM"/>
    </source>
</evidence>
<dbReference type="InterPro" id="IPR050728">
    <property type="entry name" value="Zinc_Metalloprotease_M4"/>
</dbReference>
<dbReference type="OrthoDB" id="291295at2"/>
<accession>A0A4Q2RT69</accession>
<feature type="signal peptide" evidence="10">
    <location>
        <begin position="1"/>
        <end position="29"/>
    </location>
</feature>
<evidence type="ECO:0000256" key="5">
    <source>
        <dbReference type="ARBA" id="ARBA00022801"/>
    </source>
</evidence>
<proteinExistence type="inferred from homology"/>
<dbReference type="InterPro" id="IPR027268">
    <property type="entry name" value="Peptidase_M4/M1_CTD_sf"/>
</dbReference>
<dbReference type="GO" id="GO:0005975">
    <property type="term" value="P:carbohydrate metabolic process"/>
    <property type="evidence" value="ECO:0007669"/>
    <property type="project" value="UniProtKB-ARBA"/>
</dbReference>
<keyword evidence="4 10" id="KW-0732">Signal</keyword>
<dbReference type="GO" id="GO:0004222">
    <property type="term" value="F:metalloendopeptidase activity"/>
    <property type="evidence" value="ECO:0007669"/>
    <property type="project" value="InterPro"/>
</dbReference>
<feature type="domain" description="Peptidase M4" evidence="11">
    <location>
        <begin position="329"/>
        <end position="366"/>
    </location>
</feature>
<name>A0A4Q2RT69_9ACTN</name>
<dbReference type="PANTHER" id="PTHR33794">
    <property type="entry name" value="BACILLOLYSIN"/>
    <property type="match status" value="1"/>
</dbReference>
<comment type="similarity">
    <text evidence="1">Belongs to the peptidase M4 family.</text>
</comment>
<evidence type="ECO:0000256" key="3">
    <source>
        <dbReference type="ARBA" id="ARBA00022723"/>
    </source>
</evidence>
<dbReference type="InterPro" id="IPR032109">
    <property type="entry name" value="Big_3_5"/>
</dbReference>
<organism evidence="15 16">
    <name type="scientific">Nocardioides oleivorans</name>
    <dbReference type="NCBI Taxonomy" id="273676"/>
    <lineage>
        <taxon>Bacteria</taxon>
        <taxon>Bacillati</taxon>
        <taxon>Actinomycetota</taxon>
        <taxon>Actinomycetes</taxon>
        <taxon>Propionibacteriales</taxon>
        <taxon>Nocardioidaceae</taxon>
        <taxon>Nocardioides</taxon>
    </lineage>
</organism>
<dbReference type="CDD" id="cd09597">
    <property type="entry name" value="M4_TLP"/>
    <property type="match status" value="1"/>
</dbReference>
<evidence type="ECO:0000259" key="11">
    <source>
        <dbReference type="Pfam" id="PF01447"/>
    </source>
</evidence>
<sequence>MTQHTKVAAALVAAVALAGGQLAWGSAQAAPEPTDPGLSRLTADATAGLRVERDAAGVVDFVGTAAGSSVVNPAVSSVSSVRDAARAHLDRYGSTLGLTDSSELVVSPTVHTVSGQDVVRFQQEVDGAPVIGGQVVVSLRPDRQLGSVLSTLSDVDVLPAASVTEADARTTALAAGAREAGTPGALHVIDEGRAVWDPTVFGAPTSLPVTGVWAFEVGDGEAVRRLVLVDDTSGRVIVDHDLVEHVDRVVCDRNNVRGTATACTSGFARIEGQAATSVVDVDKAYDYAGEVSTAYLQLAGLDLTQALGVDVAGQKKLAATVRFCYPTGQGACPYANAFWNGTQMFYGSGFAAADDVVGHEMTHGVIDQYSELLYWGQSGAINESIADIMGEVVDHRFGSDDDSQWKLAEDLALSTGPIRDMSDPTAKGDPDRMTSPLYTADLTGWSPYAYPDSGGVHSNSGVGNKTGYLISQGGTFNGRTIVGIDGVDTGLTKSGRLWFDVITRLTSGSDYADLAAVLEQSCADFVTSGVGGFTSADCGNVAQAVAATELRTTPANAPQPADAVRSCPAGTTLRELFDSETGTPASKFTASAGLWIYGRTSAGWGSNATSGKDSWFVPNATGSGATSLVAASDIALPSGQKSFLHFQQWRVFQWRPSPVLYADGGTVEVVAGGVAQDASGLPWTNGPQQVLQVWSPNTNPWAGMKAFGGDSFGWTASQVDLSSYAGQGVRPSFTSRVDSAGAFVGWWLDDITVYTCDVPTTPPPGTPTPGAPTPGTPTPSLPNPSTPTPGTPTPGTPTQAGSTTSLKVVTGRKVTVVATVRVGSAKGTGSVTFSVDGTTIRKTVVLTKGKANLTLSPKTVGRLGRGRHTVKASYPGSSSAKPSRTRTSFTLK</sequence>
<keyword evidence="5" id="KW-0378">Hydrolase</keyword>
<dbReference type="Gene3D" id="3.10.450.490">
    <property type="match status" value="1"/>
</dbReference>
<gene>
    <name evidence="15" type="ORF">EUA93_16810</name>
</gene>
<protein>
    <recommendedName>
        <fullName evidence="17">Zn-dependent metalloprotease</fullName>
    </recommendedName>
</protein>
<dbReference type="Pfam" id="PF07504">
    <property type="entry name" value="FTP"/>
    <property type="match status" value="1"/>
</dbReference>
<feature type="domain" description="FTP" evidence="13">
    <location>
        <begin position="103"/>
        <end position="145"/>
    </location>
</feature>
<feature type="domain" description="Bacterial Ig-like" evidence="14">
    <location>
        <begin position="804"/>
        <end position="890"/>
    </location>
</feature>
<evidence type="ECO:0000256" key="6">
    <source>
        <dbReference type="ARBA" id="ARBA00022833"/>
    </source>
</evidence>
<evidence type="ECO:0000256" key="7">
    <source>
        <dbReference type="ARBA" id="ARBA00023049"/>
    </source>
</evidence>
<feature type="region of interest" description="Disordered" evidence="9">
    <location>
        <begin position="866"/>
        <end position="892"/>
    </location>
</feature>
<dbReference type="Pfam" id="PF01447">
    <property type="entry name" value="Peptidase_M4"/>
    <property type="match status" value="1"/>
</dbReference>
<evidence type="ECO:0000256" key="10">
    <source>
        <dbReference type="SAM" id="SignalP"/>
    </source>
</evidence>
<dbReference type="RefSeq" id="WP_129401463.1">
    <property type="nucleotide sequence ID" value="NZ_SDWT01000002.1"/>
</dbReference>
<evidence type="ECO:0000259" key="12">
    <source>
        <dbReference type="Pfam" id="PF02868"/>
    </source>
</evidence>
<dbReference type="GO" id="GO:0046872">
    <property type="term" value="F:metal ion binding"/>
    <property type="evidence" value="ECO:0007669"/>
    <property type="project" value="UniProtKB-KW"/>
</dbReference>
<dbReference type="InterPro" id="IPR011096">
    <property type="entry name" value="FTP_domain"/>
</dbReference>
<keyword evidence="3" id="KW-0479">Metal-binding</keyword>
<dbReference type="InterPro" id="IPR023612">
    <property type="entry name" value="Peptidase_M4"/>
</dbReference>
<keyword evidence="2" id="KW-0645">Protease</keyword>
<keyword evidence="16" id="KW-1185">Reference proteome</keyword>
<feature type="active site" evidence="8">
    <location>
        <position position="360"/>
    </location>
</feature>
<feature type="compositionally biased region" description="Polar residues" evidence="9">
    <location>
        <begin position="875"/>
        <end position="892"/>
    </location>
</feature>
<dbReference type="Gene3D" id="2.60.40.10">
    <property type="entry name" value="Immunoglobulins"/>
    <property type="match status" value="1"/>
</dbReference>
<feature type="compositionally biased region" description="Pro residues" evidence="9">
    <location>
        <begin position="760"/>
        <end position="795"/>
    </location>
</feature>
<dbReference type="Pfam" id="PF02868">
    <property type="entry name" value="Peptidase_M4_C"/>
    <property type="match status" value="1"/>
</dbReference>
<dbReference type="InterPro" id="IPR001570">
    <property type="entry name" value="Peptidase_M4_C_domain"/>
</dbReference>
<evidence type="ECO:0000259" key="14">
    <source>
        <dbReference type="Pfam" id="PF16640"/>
    </source>
</evidence>
<evidence type="ECO:0000256" key="9">
    <source>
        <dbReference type="SAM" id="MobiDB-lite"/>
    </source>
</evidence>
<dbReference type="Pfam" id="PF16640">
    <property type="entry name" value="Big_3_5"/>
    <property type="match status" value="1"/>
</dbReference>
<comment type="caution">
    <text evidence="15">The sequence shown here is derived from an EMBL/GenBank/DDBJ whole genome shotgun (WGS) entry which is preliminary data.</text>
</comment>
<dbReference type="EMBL" id="SDWT01000002">
    <property type="protein sequence ID" value="RYB91796.1"/>
    <property type="molecule type" value="Genomic_DNA"/>
</dbReference>
<keyword evidence="7" id="KW-0482">Metalloprotease</keyword>